<dbReference type="EMBL" id="JAGGKT010000001">
    <property type="protein sequence ID" value="MBP1930260.1"/>
    <property type="molecule type" value="Genomic_DNA"/>
</dbReference>
<comment type="caution">
    <text evidence="3">The sequence shown here is derived from an EMBL/GenBank/DDBJ whole genome shotgun (WGS) entry which is preliminary data.</text>
</comment>
<dbReference type="Gene3D" id="3.10.50.10">
    <property type="match status" value="1"/>
</dbReference>
<feature type="domain" description="GH18" evidence="2">
    <location>
        <begin position="259"/>
        <end position="579"/>
    </location>
</feature>
<dbReference type="InterPro" id="IPR017853">
    <property type="entry name" value="GH"/>
</dbReference>
<dbReference type="RefSeq" id="WP_209808128.1">
    <property type="nucleotide sequence ID" value="NZ_JAGGKT010000001.1"/>
</dbReference>
<name>A0ABS4GJ33_9BACL</name>
<dbReference type="InterPro" id="IPR001223">
    <property type="entry name" value="Glyco_hydro18_cat"/>
</dbReference>
<dbReference type="Pfam" id="PF08239">
    <property type="entry name" value="SH3_3"/>
    <property type="match status" value="1"/>
</dbReference>
<accession>A0ABS4GJ33</accession>
<dbReference type="InterPro" id="IPR036582">
    <property type="entry name" value="Mao_N_sf"/>
</dbReference>
<dbReference type="PROSITE" id="PS51910">
    <property type="entry name" value="GH18_2"/>
    <property type="match status" value="1"/>
</dbReference>
<organism evidence="3 4">
    <name type="scientific">Ammoniphilus resinae</name>
    <dbReference type="NCBI Taxonomy" id="861532"/>
    <lineage>
        <taxon>Bacteria</taxon>
        <taxon>Bacillati</taxon>
        <taxon>Bacillota</taxon>
        <taxon>Bacilli</taxon>
        <taxon>Bacillales</taxon>
        <taxon>Paenibacillaceae</taxon>
        <taxon>Aneurinibacillus group</taxon>
        <taxon>Ammoniphilus</taxon>
    </lineage>
</organism>
<dbReference type="InterPro" id="IPR012854">
    <property type="entry name" value="Cu_amine_oxidase-like_N"/>
</dbReference>
<proteinExistence type="predicted"/>
<dbReference type="PANTHER" id="PTHR46066:SF2">
    <property type="entry name" value="CHITINASE DOMAIN-CONTAINING PROTEIN 1"/>
    <property type="match status" value="1"/>
</dbReference>
<dbReference type="SUPFAM" id="SSF51445">
    <property type="entry name" value="(Trans)glycosidases"/>
    <property type="match status" value="1"/>
</dbReference>
<dbReference type="Gene3D" id="3.30.457.10">
    <property type="entry name" value="Copper amine oxidase-like, N-terminal domain"/>
    <property type="match status" value="1"/>
</dbReference>
<evidence type="ECO:0000259" key="2">
    <source>
        <dbReference type="PROSITE" id="PS51910"/>
    </source>
</evidence>
<evidence type="ECO:0000256" key="1">
    <source>
        <dbReference type="SAM" id="Phobius"/>
    </source>
</evidence>
<dbReference type="Pfam" id="PF07833">
    <property type="entry name" value="Cu_amine_oxidN1"/>
    <property type="match status" value="1"/>
</dbReference>
<dbReference type="Gene3D" id="2.30.30.40">
    <property type="entry name" value="SH3 Domains"/>
    <property type="match status" value="1"/>
</dbReference>
<dbReference type="InterPro" id="IPR011583">
    <property type="entry name" value="Chitinase_II/V-like_cat"/>
</dbReference>
<dbReference type="Proteomes" id="UP001519343">
    <property type="component" value="Unassembled WGS sequence"/>
</dbReference>
<dbReference type="SUPFAM" id="SSF55383">
    <property type="entry name" value="Copper amine oxidase, domain N"/>
    <property type="match status" value="1"/>
</dbReference>
<dbReference type="InterPro" id="IPR029070">
    <property type="entry name" value="Chitinase_insertion_sf"/>
</dbReference>
<dbReference type="SMART" id="SM00636">
    <property type="entry name" value="Glyco_18"/>
    <property type="match status" value="1"/>
</dbReference>
<dbReference type="InterPro" id="IPR003646">
    <property type="entry name" value="SH3-like_bac-type"/>
</dbReference>
<evidence type="ECO:0000313" key="4">
    <source>
        <dbReference type="Proteomes" id="UP001519343"/>
    </source>
</evidence>
<keyword evidence="4" id="KW-1185">Reference proteome</keyword>
<dbReference type="Pfam" id="PF00704">
    <property type="entry name" value="Glyco_hydro_18"/>
    <property type="match status" value="1"/>
</dbReference>
<feature type="transmembrane region" description="Helical" evidence="1">
    <location>
        <begin position="20"/>
        <end position="42"/>
    </location>
</feature>
<dbReference type="Gene3D" id="3.20.20.80">
    <property type="entry name" value="Glycosidases"/>
    <property type="match status" value="1"/>
</dbReference>
<dbReference type="PANTHER" id="PTHR46066">
    <property type="entry name" value="CHITINASE DOMAIN-CONTAINING PROTEIN 1 FAMILY MEMBER"/>
    <property type="match status" value="1"/>
</dbReference>
<reference evidence="3 4" key="1">
    <citation type="submission" date="2021-03" db="EMBL/GenBank/DDBJ databases">
        <title>Genomic Encyclopedia of Type Strains, Phase IV (KMG-IV): sequencing the most valuable type-strain genomes for metagenomic binning, comparative biology and taxonomic classification.</title>
        <authorList>
            <person name="Goeker M."/>
        </authorList>
    </citation>
    <scope>NUCLEOTIDE SEQUENCE [LARGE SCALE GENOMIC DNA]</scope>
    <source>
        <strain evidence="3 4">DSM 24738</strain>
    </source>
</reference>
<evidence type="ECO:0000313" key="3">
    <source>
        <dbReference type="EMBL" id="MBP1930260.1"/>
    </source>
</evidence>
<gene>
    <name evidence="3" type="ORF">J2Z37_000247</name>
</gene>
<keyword evidence="1" id="KW-0812">Transmembrane</keyword>
<keyword evidence="1" id="KW-0472">Membrane</keyword>
<sequence>MELQTNHRTRRRVRRGRSLFRPAFFTFILLAVISLSVIWYIFGMPNREQVEAFPDISYPLTDRGKVFPNQTAWVEQGKVYLSFDFVKENVDESLAWDEKSKTVIITTKDKTLTFVEDQLEAFVNAKPFSVQVPVKEEDGIRYLPIEPLENIYPIRAKYDDGSGVVKIERSGDAVQLGNVIGDGEFFLRTGPTLKAPYIDMLQAGETIEIYAEKNGWYYAQKENGLIGFLDKNQVQLGEIKQIIHNVEGKERVPWSPLGGKINLTWEHVVSKNPETAKIQTMPGLNVISPTWFELSNEAGDLASRADLSYVKWAHQKGYQVWALFSNGFNPDWTTAALANLQTRQKMIAQLLQYAEMYHLDGINIDFENVYLKDKQNLVQFVRELTPYLHEKNLVVSMDITIKSTSEQWSLFYDRARLAEVVDYMIVMTYDEHWASSPKAGSVASMPWVEQGMKGVLEEVPASKLLLGVPYYTRLWMEEKDANDQVKVTSKALSMMQAENWIKERGLQPKYDEASGQMYVEFKDEKVPAVTYKMWLEEKGSMQKRVELVKKYDLAGMASWRRGFEQPVIWDAIVDTMEKRP</sequence>
<protein>
    <submittedName>
        <fullName evidence="3">Spore germination protein YaaH</fullName>
    </submittedName>
</protein>
<keyword evidence="1" id="KW-1133">Transmembrane helix</keyword>